<gene>
    <name evidence="6" type="ORF">MCOR_57364</name>
</gene>
<protein>
    <submittedName>
        <fullName evidence="6">Uncharacterized protein</fullName>
    </submittedName>
</protein>
<dbReference type="InterPro" id="IPR050579">
    <property type="entry name" value="PMP-22/EMP/MP20-like"/>
</dbReference>
<dbReference type="GO" id="GO:0005886">
    <property type="term" value="C:plasma membrane"/>
    <property type="evidence" value="ECO:0007669"/>
    <property type="project" value="TreeGrafter"/>
</dbReference>
<accession>A0A6J8F195</accession>
<dbReference type="PANTHER" id="PTHR10671">
    <property type="entry name" value="EPITHELIAL MEMBRANE PROTEIN-RELATED"/>
    <property type="match status" value="1"/>
</dbReference>
<keyword evidence="7" id="KW-1185">Reference proteome</keyword>
<dbReference type="EMBL" id="CACVKT020010252">
    <property type="protein sequence ID" value="CAC5425556.1"/>
    <property type="molecule type" value="Genomic_DNA"/>
</dbReference>
<evidence type="ECO:0000256" key="3">
    <source>
        <dbReference type="ARBA" id="ARBA00022989"/>
    </source>
</evidence>
<dbReference type="PANTHER" id="PTHR10671:SF108">
    <property type="entry name" value="CLAUDIN FAMILY PROTEIN-RELATED"/>
    <property type="match status" value="1"/>
</dbReference>
<keyword evidence="3 5" id="KW-1133">Transmembrane helix</keyword>
<dbReference type="OrthoDB" id="6136516at2759"/>
<evidence type="ECO:0000256" key="2">
    <source>
        <dbReference type="ARBA" id="ARBA00022692"/>
    </source>
</evidence>
<dbReference type="Gene3D" id="1.20.140.150">
    <property type="match status" value="1"/>
</dbReference>
<evidence type="ECO:0000313" key="6">
    <source>
        <dbReference type="EMBL" id="CAC5425556.1"/>
    </source>
</evidence>
<organism evidence="6 7">
    <name type="scientific">Mytilus coruscus</name>
    <name type="common">Sea mussel</name>
    <dbReference type="NCBI Taxonomy" id="42192"/>
    <lineage>
        <taxon>Eukaryota</taxon>
        <taxon>Metazoa</taxon>
        <taxon>Spiralia</taxon>
        <taxon>Lophotrochozoa</taxon>
        <taxon>Mollusca</taxon>
        <taxon>Bivalvia</taxon>
        <taxon>Autobranchia</taxon>
        <taxon>Pteriomorphia</taxon>
        <taxon>Mytilida</taxon>
        <taxon>Mytiloidea</taxon>
        <taxon>Mytilidae</taxon>
        <taxon>Mytilinae</taxon>
        <taxon>Mytilus</taxon>
    </lineage>
</organism>
<proteinExistence type="predicted"/>
<evidence type="ECO:0000256" key="4">
    <source>
        <dbReference type="ARBA" id="ARBA00023136"/>
    </source>
</evidence>
<sequence>MFIVSVYFKVAFALICVGLVFEVIGFASPYWVSWETRSGDANTGLWQHCSDQFESRGGDRCYKYSRISTAVGAARAFSAIAVILFVVLLILLLIYWCQCPRSDLILACIIISFITACIIISFITAACAFIGVICWASKFDSNLSWAFYLCVIAGILAVIAGILLIPERRIIVIGRTTTGGASTVRTVTTTRTVTVR</sequence>
<evidence type="ECO:0000256" key="1">
    <source>
        <dbReference type="ARBA" id="ARBA00004141"/>
    </source>
</evidence>
<name>A0A6J8F195_MYTCO</name>
<dbReference type="Proteomes" id="UP000507470">
    <property type="component" value="Unassembled WGS sequence"/>
</dbReference>
<evidence type="ECO:0000313" key="7">
    <source>
        <dbReference type="Proteomes" id="UP000507470"/>
    </source>
</evidence>
<comment type="subcellular location">
    <subcellularLocation>
        <location evidence="1">Membrane</location>
        <topology evidence="1">Multi-pass membrane protein</topology>
    </subcellularLocation>
</comment>
<evidence type="ECO:0000256" key="5">
    <source>
        <dbReference type="SAM" id="Phobius"/>
    </source>
</evidence>
<keyword evidence="4 5" id="KW-0472">Membrane</keyword>
<reference evidence="6 7" key="1">
    <citation type="submission" date="2020-06" db="EMBL/GenBank/DDBJ databases">
        <authorList>
            <person name="Li R."/>
            <person name="Bekaert M."/>
        </authorList>
    </citation>
    <scope>NUCLEOTIDE SEQUENCE [LARGE SCALE GENOMIC DNA]</scope>
    <source>
        <strain evidence="7">wild</strain>
    </source>
</reference>
<feature type="transmembrane region" description="Helical" evidence="5">
    <location>
        <begin position="104"/>
        <end position="133"/>
    </location>
</feature>
<dbReference type="AlphaFoldDB" id="A0A6J8F195"/>
<keyword evidence="2 5" id="KW-0812">Transmembrane</keyword>
<feature type="transmembrane region" description="Helical" evidence="5">
    <location>
        <begin position="145"/>
        <end position="165"/>
    </location>
</feature>
<feature type="transmembrane region" description="Helical" evidence="5">
    <location>
        <begin position="76"/>
        <end position="97"/>
    </location>
</feature>
<feature type="transmembrane region" description="Helical" evidence="5">
    <location>
        <begin position="12"/>
        <end position="32"/>
    </location>
</feature>